<dbReference type="AlphaFoldDB" id="A0A7W3LS82"/>
<organism evidence="2 3">
    <name type="scientific">Actinomadura namibiensis</name>
    <dbReference type="NCBI Taxonomy" id="182080"/>
    <lineage>
        <taxon>Bacteria</taxon>
        <taxon>Bacillati</taxon>
        <taxon>Actinomycetota</taxon>
        <taxon>Actinomycetes</taxon>
        <taxon>Streptosporangiales</taxon>
        <taxon>Thermomonosporaceae</taxon>
        <taxon>Actinomadura</taxon>
    </lineage>
</organism>
<gene>
    <name evidence="2" type="ORF">HNR61_005009</name>
</gene>
<dbReference type="EMBL" id="JACJIA010000006">
    <property type="protein sequence ID" value="MBA8953359.1"/>
    <property type="molecule type" value="Genomic_DNA"/>
</dbReference>
<evidence type="ECO:0000313" key="2">
    <source>
        <dbReference type="EMBL" id="MBA8953359.1"/>
    </source>
</evidence>
<proteinExistence type="predicted"/>
<dbReference type="Proteomes" id="UP000572680">
    <property type="component" value="Unassembled WGS sequence"/>
</dbReference>
<accession>A0A7W3LS82</accession>
<feature type="region of interest" description="Disordered" evidence="1">
    <location>
        <begin position="1"/>
        <end position="56"/>
    </location>
</feature>
<sequence length="56" mass="6058">MIRHGHHDFATPLLGRRPAPGGGMLRHGRPATRSAFETEPAFQVVECPSPASHDSL</sequence>
<reference evidence="2 3" key="1">
    <citation type="submission" date="2020-08" db="EMBL/GenBank/DDBJ databases">
        <title>Genomic Encyclopedia of Type Strains, Phase IV (KMG-IV): sequencing the most valuable type-strain genomes for metagenomic binning, comparative biology and taxonomic classification.</title>
        <authorList>
            <person name="Goeker M."/>
        </authorList>
    </citation>
    <scope>NUCLEOTIDE SEQUENCE [LARGE SCALE GENOMIC DNA]</scope>
    <source>
        <strain evidence="2 3">DSM 44197</strain>
    </source>
</reference>
<comment type="caution">
    <text evidence="2">The sequence shown here is derived from an EMBL/GenBank/DDBJ whole genome shotgun (WGS) entry which is preliminary data.</text>
</comment>
<evidence type="ECO:0000256" key="1">
    <source>
        <dbReference type="SAM" id="MobiDB-lite"/>
    </source>
</evidence>
<keyword evidence="3" id="KW-1185">Reference proteome</keyword>
<evidence type="ECO:0000313" key="3">
    <source>
        <dbReference type="Proteomes" id="UP000572680"/>
    </source>
</evidence>
<protein>
    <submittedName>
        <fullName evidence="2">Uncharacterized protein</fullName>
    </submittedName>
</protein>
<name>A0A7W3LS82_ACTNM</name>